<comment type="caution">
    <text evidence="1">The sequence shown here is derived from an EMBL/GenBank/DDBJ whole genome shotgun (WGS) entry which is preliminary data.</text>
</comment>
<sequence>MHLLVDADTRLSQVLAHVQPVHIVVALLVIVLISVASSSRKKEVTIVNPPAWFEPRLYKQLGFVKHGLEIMDNARQRFSGKPFRVLTETGEVTVLAPTFAHEIRNHPSLNFRSAVLKDFHAYLPAFAPFGVLSHPSEMLQSVVRKQLTKYLNTVTAPLAQEASFAFELRFGNSGEWQDVVLKSAILDCVARLSSRVFLGEELCRNEAWLKISTEYTVISVMAALRLNMLPSFLRPLVYLFSPECKKVSESLAKARAIMAPEIEKRRKLKAEAIANGKPVPTFNDAIDWADSESKGMKYDPATLQLTLSFAAIHTTTDLLTQTITMLAQHPESIDPLRKEMIEVLTTDGWKKNALYNMKLLDSAIKETQRLKPTNSLGMRRLVEKDLQLSDGTTIPKGRRLAVDTFYYKETTEAYDNPEEFDIFRFRNLREQPGMENKAQLVATGPYQLSFGHGRYACPGRFFAANEVKIALCFMLLKYDWKLAPGTVTDPQTFSATMSSNPATVLQYRRRKEEIDLEALAAMN</sequence>
<evidence type="ECO:0000313" key="1">
    <source>
        <dbReference type="EMBL" id="KAJ3533613.1"/>
    </source>
</evidence>
<accession>A0ACC1S7F4</accession>
<evidence type="ECO:0000313" key="2">
    <source>
        <dbReference type="Proteomes" id="UP001148629"/>
    </source>
</evidence>
<protein>
    <submittedName>
        <fullName evidence="1">Uncharacterized protein</fullName>
    </submittedName>
</protein>
<gene>
    <name evidence="1" type="ORF">NM208_g7907</name>
</gene>
<proteinExistence type="predicted"/>
<reference evidence="1" key="1">
    <citation type="submission" date="2022-08" db="EMBL/GenBank/DDBJ databases">
        <title>Genome Sequence of Fusarium decemcellulare.</title>
        <authorList>
            <person name="Buettner E."/>
        </authorList>
    </citation>
    <scope>NUCLEOTIDE SEQUENCE</scope>
    <source>
        <strain evidence="1">Babe19</strain>
    </source>
</reference>
<organism evidence="1 2">
    <name type="scientific">Fusarium decemcellulare</name>
    <dbReference type="NCBI Taxonomy" id="57161"/>
    <lineage>
        <taxon>Eukaryota</taxon>
        <taxon>Fungi</taxon>
        <taxon>Dikarya</taxon>
        <taxon>Ascomycota</taxon>
        <taxon>Pezizomycotina</taxon>
        <taxon>Sordariomycetes</taxon>
        <taxon>Hypocreomycetidae</taxon>
        <taxon>Hypocreales</taxon>
        <taxon>Nectriaceae</taxon>
        <taxon>Fusarium</taxon>
        <taxon>Fusarium decemcellulare species complex</taxon>
    </lineage>
</organism>
<name>A0ACC1S7F4_9HYPO</name>
<dbReference type="EMBL" id="JANRMS010000852">
    <property type="protein sequence ID" value="KAJ3533613.1"/>
    <property type="molecule type" value="Genomic_DNA"/>
</dbReference>
<dbReference type="Proteomes" id="UP001148629">
    <property type="component" value="Unassembled WGS sequence"/>
</dbReference>
<keyword evidence="2" id="KW-1185">Reference proteome</keyword>